<evidence type="ECO:0000256" key="4">
    <source>
        <dbReference type="ARBA" id="ARBA00022801"/>
    </source>
</evidence>
<dbReference type="Pfam" id="PF01400">
    <property type="entry name" value="Astacin"/>
    <property type="match status" value="1"/>
</dbReference>
<dbReference type="AlphaFoldDB" id="A0A7E4VSS6"/>
<evidence type="ECO:0000313" key="15">
    <source>
        <dbReference type="WBParaSite" id="Pan_g2983.t1"/>
    </source>
</evidence>
<dbReference type="SMART" id="SM00235">
    <property type="entry name" value="ZnMc"/>
    <property type="match status" value="1"/>
</dbReference>
<dbReference type="GO" id="GO:0008270">
    <property type="term" value="F:zinc ion binding"/>
    <property type="evidence" value="ECO:0007669"/>
    <property type="project" value="UniProtKB-UniRule"/>
</dbReference>
<keyword evidence="2 10" id="KW-0645">Protease</keyword>
<evidence type="ECO:0000256" key="7">
    <source>
        <dbReference type="ARBA" id="ARBA00023145"/>
    </source>
</evidence>
<evidence type="ECO:0000256" key="2">
    <source>
        <dbReference type="ARBA" id="ARBA00022670"/>
    </source>
</evidence>
<evidence type="ECO:0000313" key="14">
    <source>
        <dbReference type="Proteomes" id="UP000492821"/>
    </source>
</evidence>
<dbReference type="EC" id="3.4.24.-" evidence="11"/>
<dbReference type="SUPFAM" id="SSF55486">
    <property type="entry name" value="Metalloproteases ('zincins'), catalytic domain"/>
    <property type="match status" value="1"/>
</dbReference>
<dbReference type="InterPro" id="IPR003582">
    <property type="entry name" value="ShKT_dom"/>
</dbReference>
<evidence type="ECO:0000259" key="13">
    <source>
        <dbReference type="PROSITE" id="PS51864"/>
    </source>
</evidence>
<evidence type="ECO:0000256" key="8">
    <source>
        <dbReference type="ARBA" id="ARBA00023157"/>
    </source>
</evidence>
<dbReference type="Proteomes" id="UP000492821">
    <property type="component" value="Unassembled WGS sequence"/>
</dbReference>
<proteinExistence type="predicted"/>
<keyword evidence="5 10" id="KW-0862">Zinc</keyword>
<sequence>MALGTLLLKNAVTTDGIITSCPIGSQLSIPPESGAKIIQSSLKKIEEISCFRFPQRTKETDFLDIDKRDGCYSYVGRVGGRQLLSLSEGCVYSFIIIHEVMHVLGLEHEHQRPDRDQFIKILYKNVEEDKMANFGLISANDVDYKEHPYDYLSIMHYDGTAFGKTDRRTGEKLVTMVPLKAGVELHDNYELTKLDIEKLNSLGKCKGHASERTQGTLCNDVASNCADFVEKNLCKNAIYKELMMERCALACGFCSTEGTAAVNPVKAGCHDTIAECPTFAKNGFCDNKFYDHKLCAQSCGLCKA</sequence>
<dbReference type="GO" id="GO:0006508">
    <property type="term" value="P:proteolysis"/>
    <property type="evidence" value="ECO:0007669"/>
    <property type="project" value="UniProtKB-KW"/>
</dbReference>
<evidence type="ECO:0000256" key="5">
    <source>
        <dbReference type="ARBA" id="ARBA00022833"/>
    </source>
</evidence>
<feature type="domain" description="ShKT" evidence="12">
    <location>
        <begin position="218"/>
        <end position="254"/>
    </location>
</feature>
<keyword evidence="14" id="KW-1185">Reference proteome</keyword>
<accession>A0A7E4VSS6</accession>
<comment type="caution">
    <text evidence="9">Lacks conserved residue(s) required for the propagation of feature annotation.</text>
</comment>
<feature type="domain" description="ShKT" evidence="12">
    <location>
        <begin position="269"/>
        <end position="302"/>
    </location>
</feature>
<keyword evidence="7" id="KW-0865">Zymogen</keyword>
<organism evidence="14 15">
    <name type="scientific">Panagrellus redivivus</name>
    <name type="common">Microworm</name>
    <dbReference type="NCBI Taxonomy" id="6233"/>
    <lineage>
        <taxon>Eukaryota</taxon>
        <taxon>Metazoa</taxon>
        <taxon>Ecdysozoa</taxon>
        <taxon>Nematoda</taxon>
        <taxon>Chromadorea</taxon>
        <taxon>Rhabditida</taxon>
        <taxon>Tylenchina</taxon>
        <taxon>Panagrolaimomorpha</taxon>
        <taxon>Panagrolaimoidea</taxon>
        <taxon>Panagrolaimidae</taxon>
        <taxon>Panagrellus</taxon>
    </lineage>
</organism>
<dbReference type="Gene3D" id="1.10.10.1940">
    <property type="match status" value="1"/>
</dbReference>
<feature type="binding site" evidence="10">
    <location>
        <position position="108"/>
    </location>
    <ligand>
        <name>Zn(2+)</name>
        <dbReference type="ChEBI" id="CHEBI:29105"/>
        <note>catalytic</note>
    </ligand>
</feature>
<keyword evidence="3 10" id="KW-0479">Metal-binding</keyword>
<dbReference type="Pfam" id="PF01549">
    <property type="entry name" value="ShK"/>
    <property type="match status" value="2"/>
</dbReference>
<dbReference type="PRINTS" id="PR00480">
    <property type="entry name" value="ASTACIN"/>
</dbReference>
<reference evidence="15" key="2">
    <citation type="submission" date="2020-10" db="UniProtKB">
        <authorList>
            <consortium name="WormBaseParasite"/>
        </authorList>
    </citation>
    <scope>IDENTIFICATION</scope>
</reference>
<dbReference type="PROSITE" id="PS51864">
    <property type="entry name" value="ASTACIN"/>
    <property type="match status" value="1"/>
</dbReference>
<feature type="binding site" evidence="10">
    <location>
        <position position="98"/>
    </location>
    <ligand>
        <name>Zn(2+)</name>
        <dbReference type="ChEBI" id="CHEBI:29105"/>
        <note>catalytic</note>
    </ligand>
</feature>
<dbReference type="CDD" id="cd04280">
    <property type="entry name" value="ZnMc_astacin_like"/>
    <property type="match status" value="1"/>
</dbReference>
<dbReference type="PROSITE" id="PS51670">
    <property type="entry name" value="SHKT"/>
    <property type="match status" value="2"/>
</dbReference>
<feature type="disulfide bond" evidence="10">
    <location>
        <begin position="50"/>
        <end position="205"/>
    </location>
</feature>
<comment type="function">
    <text evidence="1">Metalloprotease.</text>
</comment>
<dbReference type="SMART" id="SM00254">
    <property type="entry name" value="ShKT"/>
    <property type="match status" value="2"/>
</dbReference>
<protein>
    <recommendedName>
        <fullName evidence="11">Metalloendopeptidase</fullName>
        <ecNumber evidence="11">3.4.24.-</ecNumber>
    </recommendedName>
</protein>
<dbReference type="GO" id="GO:0004222">
    <property type="term" value="F:metalloendopeptidase activity"/>
    <property type="evidence" value="ECO:0007669"/>
    <property type="project" value="UniProtKB-UniRule"/>
</dbReference>
<evidence type="ECO:0000256" key="3">
    <source>
        <dbReference type="ARBA" id="ARBA00022723"/>
    </source>
</evidence>
<dbReference type="PANTHER" id="PTHR10127:SF852">
    <property type="entry name" value="ZINC METALLOPROTEINASE NAS-12"/>
    <property type="match status" value="1"/>
</dbReference>
<evidence type="ECO:0000256" key="6">
    <source>
        <dbReference type="ARBA" id="ARBA00023049"/>
    </source>
</evidence>
<feature type="binding site" evidence="10">
    <location>
        <position position="102"/>
    </location>
    <ligand>
        <name>Zn(2+)</name>
        <dbReference type="ChEBI" id="CHEBI:29105"/>
        <note>catalytic</note>
    </ligand>
</feature>
<feature type="domain" description="Peptidase M12A" evidence="13">
    <location>
        <begin position="1"/>
        <end position="206"/>
    </location>
</feature>
<feature type="active site" evidence="10">
    <location>
        <position position="99"/>
    </location>
</feature>
<keyword evidence="4 10" id="KW-0378">Hydrolase</keyword>
<evidence type="ECO:0000256" key="11">
    <source>
        <dbReference type="RuleBase" id="RU361183"/>
    </source>
</evidence>
<dbReference type="InterPro" id="IPR001506">
    <property type="entry name" value="Peptidase_M12A"/>
</dbReference>
<dbReference type="InterPro" id="IPR034035">
    <property type="entry name" value="Astacin-like_dom"/>
</dbReference>
<evidence type="ECO:0000259" key="12">
    <source>
        <dbReference type="PROSITE" id="PS51670"/>
    </source>
</evidence>
<dbReference type="InterPro" id="IPR006026">
    <property type="entry name" value="Peptidase_Metallo"/>
</dbReference>
<dbReference type="InterPro" id="IPR024079">
    <property type="entry name" value="MetalloPept_cat_dom_sf"/>
</dbReference>
<dbReference type="WBParaSite" id="Pan_g2983.t1">
    <property type="protein sequence ID" value="Pan_g2983.t1"/>
    <property type="gene ID" value="Pan_g2983"/>
</dbReference>
<name>A0A7E4VSS6_PANRE</name>
<evidence type="ECO:0000256" key="1">
    <source>
        <dbReference type="ARBA" id="ARBA00002657"/>
    </source>
</evidence>
<reference evidence="14" key="1">
    <citation type="journal article" date="2013" name="Genetics">
        <title>The draft genome and transcriptome of Panagrellus redivivus are shaped by the harsh demands of a free-living lifestyle.</title>
        <authorList>
            <person name="Srinivasan J."/>
            <person name="Dillman A.R."/>
            <person name="Macchietto M.G."/>
            <person name="Heikkinen L."/>
            <person name="Lakso M."/>
            <person name="Fracchia K.M."/>
            <person name="Antoshechkin I."/>
            <person name="Mortazavi A."/>
            <person name="Wong G."/>
            <person name="Sternberg P.W."/>
        </authorList>
    </citation>
    <scope>NUCLEOTIDE SEQUENCE [LARGE SCALE GENOMIC DNA]</scope>
    <source>
        <strain evidence="14">MT8872</strain>
    </source>
</reference>
<evidence type="ECO:0000256" key="10">
    <source>
        <dbReference type="PROSITE-ProRule" id="PRU01211"/>
    </source>
</evidence>
<dbReference type="PANTHER" id="PTHR10127">
    <property type="entry name" value="DISCOIDIN, CUB, EGF, LAMININ , AND ZINC METALLOPROTEASE DOMAIN CONTAINING"/>
    <property type="match status" value="1"/>
</dbReference>
<comment type="cofactor">
    <cofactor evidence="10 11">
        <name>Zn(2+)</name>
        <dbReference type="ChEBI" id="CHEBI:29105"/>
    </cofactor>
    <text evidence="10 11">Binds 1 zinc ion per subunit.</text>
</comment>
<keyword evidence="6 10" id="KW-0482">Metalloprotease</keyword>
<evidence type="ECO:0000256" key="9">
    <source>
        <dbReference type="PROSITE-ProRule" id="PRU01005"/>
    </source>
</evidence>
<keyword evidence="8 10" id="KW-1015">Disulfide bond</keyword>
<dbReference type="Gene3D" id="3.40.390.10">
    <property type="entry name" value="Collagenase (Catalytic Domain)"/>
    <property type="match status" value="1"/>
</dbReference>